<dbReference type="GO" id="GO:0005524">
    <property type="term" value="F:ATP binding"/>
    <property type="evidence" value="ECO:0007669"/>
    <property type="project" value="InterPro"/>
</dbReference>
<keyword evidence="4" id="KW-1185">Reference proteome</keyword>
<dbReference type="SUPFAM" id="SSF52540">
    <property type="entry name" value="P-loop containing nucleoside triphosphate hydrolases"/>
    <property type="match status" value="1"/>
</dbReference>
<name>A0A923SR94_9FIRM</name>
<accession>A0A923SR94</accession>
<protein>
    <submittedName>
        <fullName evidence="3">MoxR family ATPase</fullName>
    </submittedName>
</protein>
<feature type="domain" description="ChlI/MoxR AAA lid" evidence="2">
    <location>
        <begin position="202"/>
        <end position="273"/>
    </location>
</feature>
<dbReference type="PANTHER" id="PTHR42759">
    <property type="entry name" value="MOXR FAMILY PROTEIN"/>
    <property type="match status" value="1"/>
</dbReference>
<evidence type="ECO:0000259" key="1">
    <source>
        <dbReference type="Pfam" id="PF07726"/>
    </source>
</evidence>
<dbReference type="Pfam" id="PF17863">
    <property type="entry name" value="AAA_lid_2"/>
    <property type="match status" value="1"/>
</dbReference>
<dbReference type="InterPro" id="IPR041628">
    <property type="entry name" value="ChlI/MoxR_AAA_lid"/>
</dbReference>
<dbReference type="InterPro" id="IPR011703">
    <property type="entry name" value="ATPase_AAA-3"/>
</dbReference>
<organism evidence="3 4">
    <name type="scientific">Zhenpiania hominis</name>
    <dbReference type="NCBI Taxonomy" id="2763644"/>
    <lineage>
        <taxon>Bacteria</taxon>
        <taxon>Bacillati</taxon>
        <taxon>Bacillota</taxon>
        <taxon>Clostridia</taxon>
        <taxon>Peptostreptococcales</taxon>
        <taxon>Anaerovoracaceae</taxon>
        <taxon>Zhenpiania</taxon>
    </lineage>
</organism>
<evidence type="ECO:0000259" key="2">
    <source>
        <dbReference type="Pfam" id="PF17863"/>
    </source>
</evidence>
<dbReference type="PIRSF" id="PIRSF002849">
    <property type="entry name" value="AAA_ATPase_chaperone_MoxR_prd"/>
    <property type="match status" value="1"/>
</dbReference>
<dbReference type="PANTHER" id="PTHR42759:SF5">
    <property type="entry name" value="METHANOL DEHYDROGENASE REGULATOR"/>
    <property type="match status" value="1"/>
</dbReference>
<dbReference type="GO" id="GO:0016887">
    <property type="term" value="F:ATP hydrolysis activity"/>
    <property type="evidence" value="ECO:0007669"/>
    <property type="project" value="InterPro"/>
</dbReference>
<comment type="caution">
    <text evidence="3">The sequence shown here is derived from an EMBL/GenBank/DDBJ whole genome shotgun (WGS) entry which is preliminary data.</text>
</comment>
<reference evidence="3" key="1">
    <citation type="submission" date="2020-08" db="EMBL/GenBank/DDBJ databases">
        <title>Genome public.</title>
        <authorList>
            <person name="Liu C."/>
            <person name="Sun Q."/>
        </authorList>
    </citation>
    <scope>NUCLEOTIDE SEQUENCE</scope>
    <source>
        <strain evidence="3">BX12</strain>
    </source>
</reference>
<sequence length="285" mass="31681">MIAILAGGHVLLEDMPGVGKTTMAVAFSKSMGLECRRVQFTPDVMPSDLTGFSIYQREKGEFVYQKGSLFCNLLLADELNRASPKTQSALLEAMEERTVSVEGITRALPSPFFVIATQNPYGGAGTNYLPEAQVDRFMVSMSLGYPDFESELLMAKSIEQRQSISNLGPAADETLLMEMQRDVGRVFVSEAIYRYLLELVTKTRDHPYLERGASPRATIALVKTAKADAWLKGRDFVIPADVTEQYRYVIGHRIALNTAARMERKGRDEIGEEILKSVEKPPMGK</sequence>
<dbReference type="AlphaFoldDB" id="A0A923SR94"/>
<dbReference type="InterPro" id="IPR027417">
    <property type="entry name" value="P-loop_NTPase"/>
</dbReference>
<dbReference type="Pfam" id="PF07726">
    <property type="entry name" value="AAA_3"/>
    <property type="match status" value="1"/>
</dbReference>
<dbReference type="Gene3D" id="3.40.50.300">
    <property type="entry name" value="P-loop containing nucleotide triphosphate hydrolases"/>
    <property type="match status" value="1"/>
</dbReference>
<evidence type="ECO:0000313" key="3">
    <source>
        <dbReference type="EMBL" id="MBC6680457.1"/>
    </source>
</evidence>
<dbReference type="InterPro" id="IPR050764">
    <property type="entry name" value="CbbQ/NirQ/NorQ/GpvN"/>
</dbReference>
<evidence type="ECO:0000313" key="4">
    <source>
        <dbReference type="Proteomes" id="UP000602647"/>
    </source>
</evidence>
<dbReference type="Gene3D" id="1.10.8.80">
    <property type="entry name" value="Magnesium chelatase subunit I, C-Terminal domain"/>
    <property type="match status" value="1"/>
</dbReference>
<proteinExistence type="predicted"/>
<dbReference type="EMBL" id="JACRYT010000013">
    <property type="protein sequence ID" value="MBC6680457.1"/>
    <property type="molecule type" value="Genomic_DNA"/>
</dbReference>
<gene>
    <name evidence="3" type="ORF">H9L42_11565</name>
</gene>
<feature type="domain" description="ATPase AAA-3" evidence="1">
    <location>
        <begin position="9"/>
        <end position="139"/>
    </location>
</feature>
<dbReference type="Proteomes" id="UP000602647">
    <property type="component" value="Unassembled WGS sequence"/>
</dbReference>